<dbReference type="Proteomes" id="UP001140949">
    <property type="component" value="Unassembled WGS sequence"/>
</dbReference>
<reference evidence="1" key="1">
    <citation type="journal article" date="2023" name="GigaByte">
        <title>Genome assembly of the bearded iris, Iris pallida Lam.</title>
        <authorList>
            <person name="Bruccoleri R.E."/>
            <person name="Oakeley E.J."/>
            <person name="Faust A.M.E."/>
            <person name="Altorfer M."/>
            <person name="Dessus-Babus S."/>
            <person name="Burckhardt D."/>
            <person name="Oertli M."/>
            <person name="Naumann U."/>
            <person name="Petersen F."/>
            <person name="Wong J."/>
        </authorList>
    </citation>
    <scope>NUCLEOTIDE SEQUENCE</scope>
    <source>
        <strain evidence="1">GSM-AAB239-AS_SAM_17_03QT</strain>
    </source>
</reference>
<dbReference type="EMBL" id="JANAVB010018993">
    <property type="protein sequence ID" value="KAJ6829157.1"/>
    <property type="molecule type" value="Genomic_DNA"/>
</dbReference>
<reference evidence="1" key="2">
    <citation type="submission" date="2023-04" db="EMBL/GenBank/DDBJ databases">
        <authorList>
            <person name="Bruccoleri R.E."/>
            <person name="Oakeley E.J."/>
            <person name="Faust A.-M."/>
            <person name="Dessus-Babus S."/>
            <person name="Altorfer M."/>
            <person name="Burckhardt D."/>
            <person name="Oertli M."/>
            <person name="Naumann U."/>
            <person name="Petersen F."/>
            <person name="Wong J."/>
        </authorList>
    </citation>
    <scope>NUCLEOTIDE SEQUENCE</scope>
    <source>
        <strain evidence="1">GSM-AAB239-AS_SAM_17_03QT</strain>
        <tissue evidence="1">Leaf</tissue>
    </source>
</reference>
<accession>A0AAX6GLH7</accession>
<gene>
    <name evidence="1" type="ORF">M6B38_360125</name>
</gene>
<sequence>MIRKTAETFGIITQEVPRLSINEKNLGFVFEALPMQPFEPKFVIEDNLHFFPKVGQIMKQAQFVLTYCIVLIIQY</sequence>
<organism evidence="1 2">
    <name type="scientific">Iris pallida</name>
    <name type="common">Sweet iris</name>
    <dbReference type="NCBI Taxonomy" id="29817"/>
    <lineage>
        <taxon>Eukaryota</taxon>
        <taxon>Viridiplantae</taxon>
        <taxon>Streptophyta</taxon>
        <taxon>Embryophyta</taxon>
        <taxon>Tracheophyta</taxon>
        <taxon>Spermatophyta</taxon>
        <taxon>Magnoliopsida</taxon>
        <taxon>Liliopsida</taxon>
        <taxon>Asparagales</taxon>
        <taxon>Iridaceae</taxon>
        <taxon>Iridoideae</taxon>
        <taxon>Irideae</taxon>
        <taxon>Iris</taxon>
    </lineage>
</organism>
<evidence type="ECO:0000313" key="2">
    <source>
        <dbReference type="Proteomes" id="UP001140949"/>
    </source>
</evidence>
<dbReference type="AlphaFoldDB" id="A0AAX6GLH7"/>
<protein>
    <submittedName>
        <fullName evidence="1">Uncharacterized protein</fullName>
    </submittedName>
</protein>
<evidence type="ECO:0000313" key="1">
    <source>
        <dbReference type="EMBL" id="KAJ6829157.1"/>
    </source>
</evidence>
<comment type="caution">
    <text evidence="1">The sequence shown here is derived from an EMBL/GenBank/DDBJ whole genome shotgun (WGS) entry which is preliminary data.</text>
</comment>
<proteinExistence type="predicted"/>
<name>A0AAX6GLH7_IRIPA</name>
<keyword evidence="2" id="KW-1185">Reference proteome</keyword>